<gene>
    <name evidence="1" type="ORF">MTO99_11040</name>
</gene>
<sequence length="209" mass="23484">MVDETRRSPPRPRSCAEWLLKGGTGVLARVASGRCTTDVDLFRANYTLDGAFAELIRLAAIGLGDCFRFVYTRHRAVVGGDQQTYTEGCGVDVDVDIGADRKEPLHVDLVAGVIVTDEVTVAAPANRRDLPRLPSNDYRFYSVVDQSNDTPPQAGVVPQRAWRMGSDGRAGGRYDSRNLSRRTLEEHFRRRNRDCRMRSRRAVHRLRPQ</sequence>
<proteinExistence type="predicted"/>
<keyword evidence="2" id="KW-1185">Reference proteome</keyword>
<organism evidence="1 2">
    <name type="scientific">Agromyces larvae</name>
    <dbReference type="NCBI Taxonomy" id="2929802"/>
    <lineage>
        <taxon>Bacteria</taxon>
        <taxon>Bacillati</taxon>
        <taxon>Actinomycetota</taxon>
        <taxon>Actinomycetes</taxon>
        <taxon>Micrococcales</taxon>
        <taxon>Microbacteriaceae</taxon>
        <taxon>Agromyces</taxon>
    </lineage>
</organism>
<reference evidence="1 2" key="1">
    <citation type="submission" date="2022-03" db="EMBL/GenBank/DDBJ databases">
        <title>Mucilaginibacter sp. isolated from the gut of Protaetia brevitarsis seulensis larvae.</title>
        <authorList>
            <person name="Won M."/>
            <person name="Kim S.-J."/>
            <person name="Kwon S.-W."/>
        </authorList>
    </citation>
    <scope>NUCLEOTIDE SEQUENCE [LARGE SCALE GENOMIC DNA]</scope>
    <source>
        <strain evidence="1 2">CFWR-12</strain>
    </source>
</reference>
<evidence type="ECO:0008006" key="3">
    <source>
        <dbReference type="Google" id="ProtNLM"/>
    </source>
</evidence>
<dbReference type="Proteomes" id="UP000832097">
    <property type="component" value="Chromosome"/>
</dbReference>
<accession>A0ABY4BU35</accession>
<protein>
    <recommendedName>
        <fullName evidence="3">Nucleotidyl transferase AbiEii/AbiGii toxin family protein</fullName>
    </recommendedName>
</protein>
<evidence type="ECO:0000313" key="2">
    <source>
        <dbReference type="Proteomes" id="UP000832097"/>
    </source>
</evidence>
<evidence type="ECO:0000313" key="1">
    <source>
        <dbReference type="EMBL" id="UOE42726.1"/>
    </source>
</evidence>
<name>A0ABY4BU35_9MICO</name>
<dbReference type="EMBL" id="CP094528">
    <property type="protein sequence ID" value="UOE42726.1"/>
    <property type="molecule type" value="Genomic_DNA"/>
</dbReference>
<dbReference type="RefSeq" id="WP_243553658.1">
    <property type="nucleotide sequence ID" value="NZ_CP094528.1"/>
</dbReference>